<dbReference type="EMBL" id="JARAWN010000432">
    <property type="protein sequence ID" value="MDX3135633.1"/>
    <property type="molecule type" value="Genomic_DNA"/>
</dbReference>
<comment type="caution">
    <text evidence="2">The sequence shown here is derived from an EMBL/GenBank/DDBJ whole genome shotgun (WGS) entry which is preliminary data.</text>
</comment>
<feature type="signal peptide" evidence="1">
    <location>
        <begin position="1"/>
        <end position="28"/>
    </location>
</feature>
<name>A0AAJ2PXK6_9ACTN</name>
<evidence type="ECO:0000256" key="1">
    <source>
        <dbReference type="SAM" id="SignalP"/>
    </source>
</evidence>
<feature type="chain" id="PRO_5042464657" evidence="1">
    <location>
        <begin position="29"/>
        <end position="219"/>
    </location>
</feature>
<organism evidence="2 3">
    <name type="scientific">Streptomyces europaeiscabiei</name>
    <dbReference type="NCBI Taxonomy" id="146819"/>
    <lineage>
        <taxon>Bacteria</taxon>
        <taxon>Bacillati</taxon>
        <taxon>Actinomycetota</taxon>
        <taxon>Actinomycetes</taxon>
        <taxon>Kitasatosporales</taxon>
        <taxon>Streptomycetaceae</taxon>
        <taxon>Streptomyces</taxon>
    </lineage>
</organism>
<dbReference type="AlphaFoldDB" id="A0AAJ2PXK6"/>
<reference evidence="2" key="1">
    <citation type="journal article" date="2023" name="Microb. Genom.">
        <title>Mesoterricola silvestris gen. nov., sp. nov., Mesoterricola sediminis sp. nov., Geothrix oryzae sp. nov., Geothrix edaphica sp. nov., Geothrix rubra sp. nov., and Geothrix limicola sp. nov., six novel members of Acidobacteriota isolated from soils.</title>
        <authorList>
            <person name="Weisberg A.J."/>
            <person name="Pearce E."/>
            <person name="Kramer C.G."/>
            <person name="Chang J.H."/>
            <person name="Clarke C.R."/>
        </authorList>
    </citation>
    <scope>NUCLEOTIDE SEQUENCE</scope>
    <source>
        <strain evidence="2">ND06-05F</strain>
    </source>
</reference>
<sequence>MRKYTVPALAATAAVTALTLLPATTVSAADAVLTYGSAGGNAVSVGDVLTASLASGTTATLANINGTSGITCTGSTLSATVTSNPAAPGTATESATSQTFSGCTSNVFGVSAVQSITVNALPYTTSTSSDGTVKVTPAPGGSIQTTVVLSTLVGTVTCVFRAPSLSAVSSNSTNSLTFTKQPFTKGSGSALCPASGYFSATYAPVVDSSVSGAPAVYTN</sequence>
<proteinExistence type="predicted"/>
<dbReference type="RefSeq" id="WP_037704512.1">
    <property type="nucleotide sequence ID" value="NZ_JARAWN010000432.1"/>
</dbReference>
<evidence type="ECO:0000313" key="3">
    <source>
        <dbReference type="Proteomes" id="UP001273589"/>
    </source>
</evidence>
<protein>
    <submittedName>
        <fullName evidence="2">Tat pathway signal sequence domain protein</fullName>
    </submittedName>
</protein>
<accession>A0AAJ2PXK6</accession>
<gene>
    <name evidence="2" type="ORF">PV367_38890</name>
</gene>
<keyword evidence="1" id="KW-0732">Signal</keyword>
<evidence type="ECO:0000313" key="2">
    <source>
        <dbReference type="EMBL" id="MDX3135633.1"/>
    </source>
</evidence>
<dbReference type="Proteomes" id="UP001273589">
    <property type="component" value="Unassembled WGS sequence"/>
</dbReference>